<keyword evidence="3" id="KW-1185">Reference proteome</keyword>
<proteinExistence type="predicted"/>
<dbReference type="GO" id="GO:0051959">
    <property type="term" value="F:dynein light intermediate chain binding"/>
    <property type="evidence" value="ECO:0007669"/>
    <property type="project" value="InterPro"/>
</dbReference>
<reference evidence="2 3" key="1">
    <citation type="journal article" date="2019" name="Sci. Rep.">
        <title>Orb-weaving spider Araneus ventricosus genome elucidates the spidroin gene catalogue.</title>
        <authorList>
            <person name="Kono N."/>
            <person name="Nakamura H."/>
            <person name="Ohtoshi R."/>
            <person name="Moran D.A.P."/>
            <person name="Shinohara A."/>
            <person name="Yoshida Y."/>
            <person name="Fujiwara M."/>
            <person name="Mori M."/>
            <person name="Tomita M."/>
            <person name="Arakawa K."/>
        </authorList>
    </citation>
    <scope>NUCLEOTIDE SEQUENCE [LARGE SCALE GENOMIC DNA]</scope>
</reference>
<comment type="caution">
    <text evidence="2">The sequence shown here is derived from an EMBL/GenBank/DDBJ whole genome shotgun (WGS) entry which is preliminary data.</text>
</comment>
<sequence>MHENVDITRELQESRRLVDSILLTEGTGSSSDGGTTDQQLNEVAADILAKLPANFDMEEANARYPVRYDESMNTVLVQEMERFNRLLHTIRSSLQQLQAVIKGLVVMSADLEALTGSLLIGRLPAMWAAVSYPSLKPLGSYINDFIQRLNFLKKWFETGKPPVFWLSGFYFTQAFLTGAMQNYARKYKIPIDQLAFEYEVLKTDDSDTAPEDGVYINGLFLDGAKWDWEQSLLGEQDPKVLSCPMPVIWLLPCMKVSIEERGRYKSPLYKTSERRGTLSTTGHSTNYVLHFLLPTDRPPQHWIKRGTALLCQLDN</sequence>
<protein>
    <submittedName>
        <fullName evidence="2">Dynein heavy chain 12, axonemal</fullName>
    </submittedName>
</protein>
<dbReference type="EMBL" id="BGPR01008011">
    <property type="protein sequence ID" value="GBN30975.1"/>
    <property type="molecule type" value="Genomic_DNA"/>
</dbReference>
<dbReference type="OrthoDB" id="6428327at2759"/>
<dbReference type="FunFam" id="3.10.490.20:FF:000001">
    <property type="entry name" value="dynein heavy chain 7, axonemal"/>
    <property type="match status" value="1"/>
</dbReference>
<accession>A0A4Y2MV74</accession>
<gene>
    <name evidence="2" type="primary">Dnah12_0</name>
    <name evidence="2" type="ORF">AVEN_43164_1</name>
</gene>
<dbReference type="Gene3D" id="1.20.1270.280">
    <property type="match status" value="1"/>
</dbReference>
<dbReference type="GO" id="GO:0045505">
    <property type="term" value="F:dynein intermediate chain binding"/>
    <property type="evidence" value="ECO:0007669"/>
    <property type="project" value="InterPro"/>
</dbReference>
<dbReference type="InterPro" id="IPR026983">
    <property type="entry name" value="DHC"/>
</dbReference>
<name>A0A4Y2MV74_ARAVE</name>
<evidence type="ECO:0000259" key="1">
    <source>
        <dbReference type="Pfam" id="PF18199"/>
    </source>
</evidence>
<evidence type="ECO:0000313" key="3">
    <source>
        <dbReference type="Proteomes" id="UP000499080"/>
    </source>
</evidence>
<dbReference type="Gene3D" id="3.10.490.20">
    <property type="match status" value="1"/>
</dbReference>
<dbReference type="GO" id="GO:0030286">
    <property type="term" value="C:dynein complex"/>
    <property type="evidence" value="ECO:0007669"/>
    <property type="project" value="InterPro"/>
</dbReference>
<dbReference type="Pfam" id="PF18199">
    <property type="entry name" value="Dynein_C"/>
    <property type="match status" value="1"/>
</dbReference>
<evidence type="ECO:0000313" key="2">
    <source>
        <dbReference type="EMBL" id="GBN30975.1"/>
    </source>
</evidence>
<feature type="domain" description="Dynein heavy chain C-terminal" evidence="1">
    <location>
        <begin position="12"/>
        <end position="311"/>
    </location>
</feature>
<dbReference type="InterPro" id="IPR043160">
    <property type="entry name" value="Dynein_C_barrel"/>
</dbReference>
<dbReference type="GO" id="GO:0007018">
    <property type="term" value="P:microtubule-based movement"/>
    <property type="evidence" value="ECO:0007669"/>
    <property type="project" value="InterPro"/>
</dbReference>
<dbReference type="AlphaFoldDB" id="A0A4Y2MV74"/>
<dbReference type="PANTHER" id="PTHR46961">
    <property type="entry name" value="DYNEIN HEAVY CHAIN 1, AXONEMAL-LIKE PROTEIN"/>
    <property type="match status" value="1"/>
</dbReference>
<dbReference type="Proteomes" id="UP000499080">
    <property type="component" value="Unassembled WGS sequence"/>
</dbReference>
<organism evidence="2 3">
    <name type="scientific">Araneus ventricosus</name>
    <name type="common">Orbweaver spider</name>
    <name type="synonym">Epeira ventricosa</name>
    <dbReference type="NCBI Taxonomy" id="182803"/>
    <lineage>
        <taxon>Eukaryota</taxon>
        <taxon>Metazoa</taxon>
        <taxon>Ecdysozoa</taxon>
        <taxon>Arthropoda</taxon>
        <taxon>Chelicerata</taxon>
        <taxon>Arachnida</taxon>
        <taxon>Araneae</taxon>
        <taxon>Araneomorphae</taxon>
        <taxon>Entelegynae</taxon>
        <taxon>Araneoidea</taxon>
        <taxon>Araneidae</taxon>
        <taxon>Araneus</taxon>
    </lineage>
</organism>
<dbReference type="InterPro" id="IPR041228">
    <property type="entry name" value="Dynein_C"/>
</dbReference>
<dbReference type="FunFam" id="1.20.1270.280:FF:000001">
    <property type="entry name" value="dynein heavy chain 7, axonemal"/>
    <property type="match status" value="1"/>
</dbReference>
<dbReference type="PANTHER" id="PTHR46961:SF17">
    <property type="entry name" value="AAA+ ATPASE DOMAIN-CONTAINING PROTEIN"/>
    <property type="match status" value="1"/>
</dbReference>